<accession>A0ABN9G108</accession>
<keyword evidence="2" id="KW-1185">Reference proteome</keyword>
<organism evidence="1 2">
    <name type="scientific">Staurois parvus</name>
    <dbReference type="NCBI Taxonomy" id="386267"/>
    <lineage>
        <taxon>Eukaryota</taxon>
        <taxon>Metazoa</taxon>
        <taxon>Chordata</taxon>
        <taxon>Craniata</taxon>
        <taxon>Vertebrata</taxon>
        <taxon>Euteleostomi</taxon>
        <taxon>Amphibia</taxon>
        <taxon>Batrachia</taxon>
        <taxon>Anura</taxon>
        <taxon>Neobatrachia</taxon>
        <taxon>Ranoidea</taxon>
        <taxon>Ranidae</taxon>
        <taxon>Staurois</taxon>
    </lineage>
</organism>
<name>A0ABN9G108_9NEOB</name>
<proteinExistence type="predicted"/>
<evidence type="ECO:0000313" key="2">
    <source>
        <dbReference type="Proteomes" id="UP001162483"/>
    </source>
</evidence>
<comment type="caution">
    <text evidence="1">The sequence shown here is derived from an EMBL/GenBank/DDBJ whole genome shotgun (WGS) entry which is preliminary data.</text>
</comment>
<sequence>MQTAGKSPSTGQTFCYRYSLCLGFLFYMDHPSYYGMEQLHTK</sequence>
<dbReference type="EMBL" id="CATNWA010017776">
    <property type="protein sequence ID" value="CAI9603040.1"/>
    <property type="molecule type" value="Genomic_DNA"/>
</dbReference>
<evidence type="ECO:0000313" key="1">
    <source>
        <dbReference type="EMBL" id="CAI9603040.1"/>
    </source>
</evidence>
<protein>
    <submittedName>
        <fullName evidence="1">Uncharacterized protein</fullName>
    </submittedName>
</protein>
<reference evidence="1" key="1">
    <citation type="submission" date="2023-05" db="EMBL/GenBank/DDBJ databases">
        <authorList>
            <person name="Stuckert A."/>
        </authorList>
    </citation>
    <scope>NUCLEOTIDE SEQUENCE</scope>
</reference>
<dbReference type="Proteomes" id="UP001162483">
    <property type="component" value="Unassembled WGS sequence"/>
</dbReference>
<gene>
    <name evidence="1" type="ORF">SPARVUS_LOCUS13248655</name>
</gene>